<dbReference type="InterPro" id="IPR050708">
    <property type="entry name" value="T6SS_VgrG/RHS"/>
</dbReference>
<dbReference type="InterPro" id="IPR006533">
    <property type="entry name" value="T6SS_Vgr_RhsGE"/>
</dbReference>
<dbReference type="Proteomes" id="UP000198703">
    <property type="component" value="Unassembled WGS sequence"/>
</dbReference>
<name>A0A1H4BHU9_9RHOB</name>
<dbReference type="InterPro" id="IPR017847">
    <property type="entry name" value="T6SS_RhsGE_Vgr_subset"/>
</dbReference>
<dbReference type="Gene3D" id="2.30.110.50">
    <property type="match status" value="1"/>
</dbReference>
<dbReference type="Gene3D" id="3.55.50.10">
    <property type="entry name" value="Baseplate protein-like domains"/>
    <property type="match status" value="1"/>
</dbReference>
<dbReference type="SUPFAM" id="SSF69255">
    <property type="entry name" value="gp5 N-terminal domain-like"/>
    <property type="match status" value="1"/>
</dbReference>
<dbReference type="Pfam" id="PF05954">
    <property type="entry name" value="Phage_GPD"/>
    <property type="match status" value="1"/>
</dbReference>
<feature type="region of interest" description="Disordered" evidence="4">
    <location>
        <begin position="612"/>
        <end position="662"/>
    </location>
</feature>
<gene>
    <name evidence="7" type="ORF">SAMN05444370_105203</name>
</gene>
<evidence type="ECO:0000259" key="5">
    <source>
        <dbReference type="Pfam" id="PF04717"/>
    </source>
</evidence>
<organism evidence="7 8">
    <name type="scientific">Rubrimonas cliftonensis</name>
    <dbReference type="NCBI Taxonomy" id="89524"/>
    <lineage>
        <taxon>Bacteria</taxon>
        <taxon>Pseudomonadati</taxon>
        <taxon>Pseudomonadota</taxon>
        <taxon>Alphaproteobacteria</taxon>
        <taxon>Rhodobacterales</taxon>
        <taxon>Paracoccaceae</taxon>
        <taxon>Rubrimonas</taxon>
    </lineage>
</organism>
<dbReference type="InterPro" id="IPR006531">
    <property type="entry name" value="Gp5/Vgr_OB"/>
</dbReference>
<feature type="compositionally biased region" description="Low complexity" evidence="4">
    <location>
        <begin position="651"/>
        <end position="662"/>
    </location>
</feature>
<dbReference type="NCBIfam" id="TIGR01646">
    <property type="entry name" value="vgr_GE"/>
    <property type="match status" value="1"/>
</dbReference>
<dbReference type="Pfam" id="PF22178">
    <property type="entry name" value="Gp5_trimer_C"/>
    <property type="match status" value="1"/>
</dbReference>
<dbReference type="Pfam" id="PF04717">
    <property type="entry name" value="Phage_base_V"/>
    <property type="match status" value="1"/>
</dbReference>
<dbReference type="SUPFAM" id="SSF69279">
    <property type="entry name" value="Phage tail proteins"/>
    <property type="match status" value="2"/>
</dbReference>
<proteinExistence type="inferred from homology"/>
<keyword evidence="8" id="KW-1185">Reference proteome</keyword>
<evidence type="ECO:0000313" key="7">
    <source>
        <dbReference type="EMBL" id="SEA47362.1"/>
    </source>
</evidence>
<dbReference type="InterPro" id="IPR037026">
    <property type="entry name" value="Vgr_OB-fold_dom_sf"/>
</dbReference>
<evidence type="ECO:0000256" key="3">
    <source>
        <dbReference type="ARBA" id="ARBA00022525"/>
    </source>
</evidence>
<evidence type="ECO:0000256" key="1">
    <source>
        <dbReference type="ARBA" id="ARBA00004613"/>
    </source>
</evidence>
<protein>
    <submittedName>
        <fullName evidence="7">Type VI secretion system secreted protein VgrG</fullName>
    </submittedName>
</protein>
<dbReference type="Gene3D" id="4.10.220.110">
    <property type="match status" value="1"/>
</dbReference>
<dbReference type="EMBL" id="FNQM01000005">
    <property type="protein sequence ID" value="SEA47362.1"/>
    <property type="molecule type" value="Genomic_DNA"/>
</dbReference>
<reference evidence="7 8" key="1">
    <citation type="submission" date="2016-10" db="EMBL/GenBank/DDBJ databases">
        <authorList>
            <person name="de Groot N.N."/>
        </authorList>
    </citation>
    <scope>NUCLEOTIDE SEQUENCE [LARGE SCALE GENOMIC DNA]</scope>
    <source>
        <strain evidence="7 8">DSM 15345</strain>
    </source>
</reference>
<comment type="similarity">
    <text evidence="2">Belongs to the VgrG protein family.</text>
</comment>
<dbReference type="AlphaFoldDB" id="A0A1H4BHU9"/>
<dbReference type="PANTHER" id="PTHR32305:SF15">
    <property type="entry name" value="PROTEIN RHSA-RELATED"/>
    <property type="match status" value="1"/>
</dbReference>
<dbReference type="GO" id="GO:0005576">
    <property type="term" value="C:extracellular region"/>
    <property type="evidence" value="ECO:0007669"/>
    <property type="project" value="UniProtKB-SubCell"/>
</dbReference>
<dbReference type="Gene3D" id="2.40.50.230">
    <property type="entry name" value="Gp5 N-terminal domain"/>
    <property type="match status" value="1"/>
</dbReference>
<dbReference type="InterPro" id="IPR054030">
    <property type="entry name" value="Gp5_Vgr_C"/>
</dbReference>
<comment type="subcellular location">
    <subcellularLocation>
        <location evidence="1">Secreted</location>
    </subcellularLocation>
</comment>
<dbReference type="SUPFAM" id="SSF69349">
    <property type="entry name" value="Phage fibre proteins"/>
    <property type="match status" value="1"/>
</dbReference>
<feature type="domain" description="Gp5/Type VI secretion system Vgr protein OB-fold" evidence="5">
    <location>
        <begin position="372"/>
        <end position="445"/>
    </location>
</feature>
<dbReference type="NCBIfam" id="TIGR03361">
    <property type="entry name" value="VI_Rhs_Vgr"/>
    <property type="match status" value="1"/>
</dbReference>
<keyword evidence="3" id="KW-0964">Secreted</keyword>
<dbReference type="OrthoDB" id="9762420at2"/>
<sequence>MALTQATRSMRLGTALGDDVLAFQSMRVEEGLSRNFEMDIEAISEDADLDFKSLLGTNVTVAVEGRGNEPRYFNGFVTDITARGMRYRNYAFRIVARPWLWFLSLRENCRIFHEKSAQQIIEDLFHEHGYGDFRFSLDESLKMMPYCVQYNETDLNFILRLLEDEGVYFYFEHENGKHTLVFSDSPFSHEPYPDYEVAYLDLFRRAGTNDVAEALRSWRPSLSIRTGRVLLDDYDYRNPGAALATVAASSSDFAEHGHIYNYPGRFNAEGVGARRAKARMNVLQTGEHVSHGEATLRGVCAGAKLTIEGADEGFGDDHLVVSAHHEMSLGSYQTGGEEVESYKVEFTAIPTSQPFAPPREALRPRIVGPQTAVVVGEGEVDPDDLGCVLVRFRWSGDAVSCRVRVSQAFASSGWGGLSNPRIGDEVIVEFEHGDPDRPIITGRVYNDAMKPPMDPSADPFVTTFKSNSEGGGNFNEFRFTDNSGAENIFLHAAKDIDIRIKETSRRLVGVDDHDIVEGDQFRQVEGAMHEDFGADAFRTVKDTYNLKADTILATGATEIVAKGGKIHVKADQTLVLEAGTQLSLKVGGNFIDIGPAGVSIKGTMVNINSGGSAGSGSGTAAAAAQKPDEPMEGEPGAAPAESSGEARTFTAQQLDANPAAAALRSAHESGAPFCEQCAKAAAEAANSGAA</sequence>
<evidence type="ECO:0000259" key="6">
    <source>
        <dbReference type="Pfam" id="PF22178"/>
    </source>
</evidence>
<dbReference type="PANTHER" id="PTHR32305">
    <property type="match status" value="1"/>
</dbReference>
<evidence type="ECO:0000256" key="2">
    <source>
        <dbReference type="ARBA" id="ARBA00005558"/>
    </source>
</evidence>
<evidence type="ECO:0000313" key="8">
    <source>
        <dbReference type="Proteomes" id="UP000198703"/>
    </source>
</evidence>
<accession>A0A1H4BHU9</accession>
<dbReference type="RefSeq" id="WP_093253251.1">
    <property type="nucleotide sequence ID" value="NZ_FNQM01000005.1"/>
</dbReference>
<evidence type="ECO:0000256" key="4">
    <source>
        <dbReference type="SAM" id="MobiDB-lite"/>
    </source>
</evidence>
<dbReference type="STRING" id="89524.SAMN05444370_105203"/>
<feature type="domain" description="Gp5/Type VI secretion system Vgr C-terminal trimerisation" evidence="6">
    <location>
        <begin position="462"/>
        <end position="549"/>
    </location>
</feature>